<keyword evidence="7" id="KW-0067">ATP-binding</keyword>
<dbReference type="InterPro" id="IPR027417">
    <property type="entry name" value="P-loop_NTPase"/>
</dbReference>
<feature type="transmembrane region" description="Helical" evidence="10">
    <location>
        <begin position="21"/>
        <end position="46"/>
    </location>
</feature>
<keyword evidence="4" id="KW-1003">Cell membrane</keyword>
<dbReference type="FunFam" id="3.40.50.300:FF:001444">
    <property type="entry name" value="ABC transporter ATP-binding protein"/>
    <property type="match status" value="1"/>
</dbReference>
<evidence type="ECO:0000256" key="10">
    <source>
        <dbReference type="SAM" id="Phobius"/>
    </source>
</evidence>
<dbReference type="Gene3D" id="3.40.50.300">
    <property type="entry name" value="P-loop containing nucleotide triphosphate hydrolases"/>
    <property type="match status" value="1"/>
</dbReference>
<keyword evidence="8 10" id="KW-1133">Transmembrane helix</keyword>
<dbReference type="InterPro" id="IPR017871">
    <property type="entry name" value="ABC_transporter-like_CS"/>
</dbReference>
<comment type="subcellular location">
    <subcellularLocation>
        <location evidence="1">Cell membrane</location>
        <topology evidence="1">Multi-pass membrane protein</topology>
    </subcellularLocation>
</comment>
<feature type="transmembrane region" description="Helical" evidence="10">
    <location>
        <begin position="58"/>
        <end position="79"/>
    </location>
</feature>
<dbReference type="SUPFAM" id="SSF52540">
    <property type="entry name" value="P-loop containing nucleoside triphosphate hydrolases"/>
    <property type="match status" value="1"/>
</dbReference>
<dbReference type="InterPro" id="IPR036640">
    <property type="entry name" value="ABC1_TM_sf"/>
</dbReference>
<evidence type="ECO:0000256" key="4">
    <source>
        <dbReference type="ARBA" id="ARBA00022475"/>
    </source>
</evidence>
<evidence type="ECO:0000313" key="13">
    <source>
        <dbReference type="EMBL" id="QPC42456.1"/>
    </source>
</evidence>
<dbReference type="Proteomes" id="UP000593594">
    <property type="component" value="Chromosome"/>
</dbReference>
<dbReference type="RefSeq" id="WP_213163688.1">
    <property type="nucleotide sequence ID" value="NZ_CP058214.1"/>
</dbReference>
<keyword evidence="9 10" id="KW-0472">Membrane</keyword>
<gene>
    <name evidence="13" type="ORF">HW532_06880</name>
</gene>
<dbReference type="PROSITE" id="PS00211">
    <property type="entry name" value="ABC_TRANSPORTER_1"/>
    <property type="match status" value="1"/>
</dbReference>
<evidence type="ECO:0000256" key="9">
    <source>
        <dbReference type="ARBA" id="ARBA00023136"/>
    </source>
</evidence>
<dbReference type="InterPro" id="IPR003593">
    <property type="entry name" value="AAA+_ATPase"/>
</dbReference>
<dbReference type="SUPFAM" id="SSF90123">
    <property type="entry name" value="ABC transporter transmembrane region"/>
    <property type="match status" value="1"/>
</dbReference>
<feature type="domain" description="ABC transmembrane type-1" evidence="12">
    <location>
        <begin position="27"/>
        <end position="304"/>
    </location>
</feature>
<dbReference type="InterPro" id="IPR010128">
    <property type="entry name" value="ATPase_T1SS_PrtD-like"/>
</dbReference>
<protein>
    <submittedName>
        <fullName evidence="13">Type I secretion system permease/ATPase</fullName>
    </submittedName>
</protein>
<dbReference type="EMBL" id="CP058214">
    <property type="protein sequence ID" value="QPC42456.1"/>
    <property type="molecule type" value="Genomic_DNA"/>
</dbReference>
<dbReference type="InterPro" id="IPR011527">
    <property type="entry name" value="ABC1_TM_dom"/>
</dbReference>
<dbReference type="InterPro" id="IPR003439">
    <property type="entry name" value="ABC_transporter-like_ATP-bd"/>
</dbReference>
<evidence type="ECO:0000259" key="12">
    <source>
        <dbReference type="PROSITE" id="PS50929"/>
    </source>
</evidence>
<accession>A0A7S8C317</accession>
<evidence type="ECO:0000256" key="2">
    <source>
        <dbReference type="ARBA" id="ARBA00005417"/>
    </source>
</evidence>
<proteinExistence type="inferred from homology"/>
<dbReference type="InterPro" id="IPR039421">
    <property type="entry name" value="Type_1_exporter"/>
</dbReference>
<evidence type="ECO:0000256" key="8">
    <source>
        <dbReference type="ARBA" id="ARBA00022989"/>
    </source>
</evidence>
<evidence type="ECO:0000313" key="14">
    <source>
        <dbReference type="Proteomes" id="UP000593594"/>
    </source>
</evidence>
<dbReference type="KEGG" id="kmn:HW532_06880"/>
<dbReference type="NCBIfam" id="TIGR01842">
    <property type="entry name" value="type_I_sec_PrtD"/>
    <property type="match status" value="1"/>
</dbReference>
<dbReference type="SMART" id="SM00382">
    <property type="entry name" value="AAA"/>
    <property type="match status" value="1"/>
</dbReference>
<dbReference type="GO" id="GO:0005524">
    <property type="term" value="F:ATP binding"/>
    <property type="evidence" value="ECO:0007669"/>
    <property type="project" value="UniProtKB-KW"/>
</dbReference>
<dbReference type="GO" id="GO:0034040">
    <property type="term" value="F:ATPase-coupled lipid transmembrane transporter activity"/>
    <property type="evidence" value="ECO:0007669"/>
    <property type="project" value="TreeGrafter"/>
</dbReference>
<dbReference type="GO" id="GO:0030253">
    <property type="term" value="P:protein secretion by the type I secretion system"/>
    <property type="evidence" value="ECO:0007669"/>
    <property type="project" value="InterPro"/>
</dbReference>
<keyword evidence="6" id="KW-0547">Nucleotide-binding</keyword>
<evidence type="ECO:0000256" key="7">
    <source>
        <dbReference type="ARBA" id="ARBA00022840"/>
    </source>
</evidence>
<evidence type="ECO:0000256" key="6">
    <source>
        <dbReference type="ARBA" id="ARBA00022741"/>
    </source>
</evidence>
<reference evidence="13 14" key="1">
    <citation type="submission" date="2020-06" db="EMBL/GenBank/DDBJ databases">
        <title>Genome sequence of 2 isolates from Red Sea Mangroves.</title>
        <authorList>
            <person name="Sefrji F."/>
            <person name="Michoud G."/>
            <person name="Merlino G."/>
            <person name="Daffonchio D."/>
        </authorList>
    </citation>
    <scope>NUCLEOTIDE SEQUENCE [LARGE SCALE GENOMIC DNA]</scope>
    <source>
        <strain evidence="13 14">R1DC25</strain>
    </source>
</reference>
<dbReference type="GO" id="GO:0030256">
    <property type="term" value="C:type I protein secretion system complex"/>
    <property type="evidence" value="ECO:0007669"/>
    <property type="project" value="InterPro"/>
</dbReference>
<dbReference type="PANTHER" id="PTHR24221">
    <property type="entry name" value="ATP-BINDING CASSETTE SUB-FAMILY B"/>
    <property type="match status" value="1"/>
</dbReference>
<dbReference type="Pfam" id="PF00664">
    <property type="entry name" value="ABC_membrane"/>
    <property type="match status" value="1"/>
</dbReference>
<evidence type="ECO:0000256" key="3">
    <source>
        <dbReference type="ARBA" id="ARBA00022448"/>
    </source>
</evidence>
<keyword evidence="5 10" id="KW-0812">Transmembrane</keyword>
<dbReference type="GO" id="GO:0140359">
    <property type="term" value="F:ABC-type transporter activity"/>
    <property type="evidence" value="ECO:0007669"/>
    <property type="project" value="InterPro"/>
</dbReference>
<keyword evidence="3" id="KW-0813">Transport</keyword>
<sequence>MTGMQADMRAQSRLGAAFARLRGALGAVVLFSLVINILMLTGPLFMMQIYDRVLASRSIPTLIALAGLAAGLYAFFGLLEALRSRVLHRVGRGLDASLSQACFAAELMVPLRAGPQGERATPVRDLERLRQFVGSQGPVAIFDLPWLPLYLLVIFSFHVLLGAVAACGAAILVVLMLVNELSTRKLSRAMAERQAKRSAFAEMGRQNTESVAAMGMLPHLQQRWGRLSAEHHEAANRVADRGALFSSLTKTFRFVMQSGILAAGAYLAIENAISPGAMIASSIIMSRALAPVELAVSHWQGFLAARQSLRRLRLLVDRPDAPQAATALPAPQHRLDVSGLGVVPPGLRVPTLQGVRFALEAGDGLGVIGPSASGKSTLARALVGVWPAAQGEIRLDGATPDQWPRDVFGRFIGYLPQSVELFDGTVAENIARFDPEASSEAILAAARLAGVHDMILALPDGYDTRIGEGGAVLSAGQRQRVGLARALYGQPFLVVLDEPNSNLDADGETALTAAISAMREAGSIVVVVAHRPSALKALDKVVMIGNGRQQAFGPKDEVLRNATVQRNPEPGGLAVVSQG</sequence>
<dbReference type="PROSITE" id="PS50929">
    <property type="entry name" value="ABC_TM1F"/>
    <property type="match status" value="1"/>
</dbReference>
<evidence type="ECO:0000256" key="5">
    <source>
        <dbReference type="ARBA" id="ARBA00022692"/>
    </source>
</evidence>
<dbReference type="Pfam" id="PF00005">
    <property type="entry name" value="ABC_tran"/>
    <property type="match status" value="1"/>
</dbReference>
<dbReference type="Gene3D" id="1.20.1560.10">
    <property type="entry name" value="ABC transporter type 1, transmembrane domain"/>
    <property type="match status" value="1"/>
</dbReference>
<feature type="domain" description="ABC transporter" evidence="11">
    <location>
        <begin position="335"/>
        <end position="571"/>
    </location>
</feature>
<dbReference type="GO" id="GO:0005886">
    <property type="term" value="C:plasma membrane"/>
    <property type="evidence" value="ECO:0007669"/>
    <property type="project" value="UniProtKB-SubCell"/>
</dbReference>
<evidence type="ECO:0000256" key="1">
    <source>
        <dbReference type="ARBA" id="ARBA00004651"/>
    </source>
</evidence>
<dbReference type="PROSITE" id="PS50893">
    <property type="entry name" value="ABC_TRANSPORTER_2"/>
    <property type="match status" value="1"/>
</dbReference>
<comment type="similarity">
    <text evidence="2">Belongs to the ABC transporter superfamily.</text>
</comment>
<dbReference type="GO" id="GO:0016887">
    <property type="term" value="F:ATP hydrolysis activity"/>
    <property type="evidence" value="ECO:0007669"/>
    <property type="project" value="InterPro"/>
</dbReference>
<keyword evidence="14" id="KW-1185">Reference proteome</keyword>
<dbReference type="PANTHER" id="PTHR24221:SF248">
    <property type="entry name" value="ABC TRANSPORTER TRANSMEMBRANE REGION"/>
    <property type="match status" value="1"/>
</dbReference>
<organism evidence="13 14">
    <name type="scientific">Kaustia mangrovi</name>
    <dbReference type="NCBI Taxonomy" id="2593653"/>
    <lineage>
        <taxon>Bacteria</taxon>
        <taxon>Pseudomonadati</taxon>
        <taxon>Pseudomonadota</taxon>
        <taxon>Alphaproteobacteria</taxon>
        <taxon>Hyphomicrobiales</taxon>
        <taxon>Parvibaculaceae</taxon>
        <taxon>Kaustia</taxon>
    </lineage>
</organism>
<name>A0A7S8C317_9HYPH</name>
<feature type="transmembrane region" description="Helical" evidence="10">
    <location>
        <begin position="149"/>
        <end position="178"/>
    </location>
</feature>
<evidence type="ECO:0000259" key="11">
    <source>
        <dbReference type="PROSITE" id="PS50893"/>
    </source>
</evidence>
<dbReference type="AlphaFoldDB" id="A0A7S8C317"/>